<evidence type="ECO:0000313" key="3">
    <source>
        <dbReference type="Proteomes" id="UP001168821"/>
    </source>
</evidence>
<keyword evidence="1" id="KW-0812">Transmembrane</keyword>
<name>A0AA38MCQ8_9CUCU</name>
<keyword evidence="1" id="KW-0472">Membrane</keyword>
<sequence>MNENTEYKTDAIRYLQKAGQAIDNEINHINSCLMSEDNSFCTEEALEDNEDENLFLKHMCSRLESLTEQINQLSAVAIQGKSPTAEEQFQDVFKSSQLNEVITSHELHEVQSMGIDTLFALREVHDVPPTVIRATQIQIGAGIAALTTGFVFLPVFPIMSPIAATLISEGLLDIIFEVLSQGYQEFDRKTFIKSKFIFYGISILTFGLSAALQFKVILDKAIEYCQRLSKFLRGSTRFKSICERLAKVVDKIQKYFEKLRLAAELKNLTKAQQLTKLKELCCTTPEVFAKLDCGVKLEKLQALEKLGKLQVS</sequence>
<protein>
    <submittedName>
        <fullName evidence="2">Uncharacterized protein</fullName>
    </submittedName>
</protein>
<dbReference type="Proteomes" id="UP001168821">
    <property type="component" value="Unassembled WGS sequence"/>
</dbReference>
<evidence type="ECO:0000256" key="1">
    <source>
        <dbReference type="SAM" id="Phobius"/>
    </source>
</evidence>
<reference evidence="2" key="1">
    <citation type="journal article" date="2023" name="G3 (Bethesda)">
        <title>Whole genome assemblies of Zophobas morio and Tenebrio molitor.</title>
        <authorList>
            <person name="Kaur S."/>
            <person name="Stinson S.A."/>
            <person name="diCenzo G.C."/>
        </authorList>
    </citation>
    <scope>NUCLEOTIDE SEQUENCE</scope>
    <source>
        <strain evidence="2">QUZm001</strain>
    </source>
</reference>
<dbReference type="AlphaFoldDB" id="A0AA38MCQ8"/>
<proteinExistence type="predicted"/>
<feature type="transmembrane region" description="Helical" evidence="1">
    <location>
        <begin position="143"/>
        <end position="167"/>
    </location>
</feature>
<organism evidence="2 3">
    <name type="scientific">Zophobas morio</name>
    <dbReference type="NCBI Taxonomy" id="2755281"/>
    <lineage>
        <taxon>Eukaryota</taxon>
        <taxon>Metazoa</taxon>
        <taxon>Ecdysozoa</taxon>
        <taxon>Arthropoda</taxon>
        <taxon>Hexapoda</taxon>
        <taxon>Insecta</taxon>
        <taxon>Pterygota</taxon>
        <taxon>Neoptera</taxon>
        <taxon>Endopterygota</taxon>
        <taxon>Coleoptera</taxon>
        <taxon>Polyphaga</taxon>
        <taxon>Cucujiformia</taxon>
        <taxon>Tenebrionidae</taxon>
        <taxon>Zophobas</taxon>
    </lineage>
</organism>
<accession>A0AA38MCQ8</accession>
<keyword evidence="1" id="KW-1133">Transmembrane helix</keyword>
<gene>
    <name evidence="2" type="ORF">Zmor_017341</name>
</gene>
<evidence type="ECO:0000313" key="2">
    <source>
        <dbReference type="EMBL" id="KAJ3651291.1"/>
    </source>
</evidence>
<keyword evidence="3" id="KW-1185">Reference proteome</keyword>
<dbReference type="EMBL" id="JALNTZ010000005">
    <property type="protein sequence ID" value="KAJ3651291.1"/>
    <property type="molecule type" value="Genomic_DNA"/>
</dbReference>
<feature type="transmembrane region" description="Helical" evidence="1">
    <location>
        <begin position="196"/>
        <end position="218"/>
    </location>
</feature>
<comment type="caution">
    <text evidence="2">The sequence shown here is derived from an EMBL/GenBank/DDBJ whole genome shotgun (WGS) entry which is preliminary data.</text>
</comment>